<dbReference type="OrthoDB" id="9980911at2"/>
<dbReference type="EMBL" id="AP019736">
    <property type="protein sequence ID" value="BBL07608.1"/>
    <property type="molecule type" value="Genomic_DNA"/>
</dbReference>
<protein>
    <recommendedName>
        <fullName evidence="4">NVEALA protein</fullName>
    </recommendedName>
</protein>
<dbReference type="RefSeq" id="WP_141429764.1">
    <property type="nucleotide sequence ID" value="NZ_AP019736.1"/>
</dbReference>
<dbReference type="KEGG" id="ada:A5CPEGH6_22460"/>
<organism evidence="2 3">
    <name type="scientific">Alistipes dispar</name>
    <dbReference type="NCBI Taxonomy" id="2585119"/>
    <lineage>
        <taxon>Bacteria</taxon>
        <taxon>Pseudomonadati</taxon>
        <taxon>Bacteroidota</taxon>
        <taxon>Bacteroidia</taxon>
        <taxon>Bacteroidales</taxon>
        <taxon>Rikenellaceae</taxon>
        <taxon>Alistipes</taxon>
    </lineage>
</organism>
<dbReference type="Proteomes" id="UP000319374">
    <property type="component" value="Chromosome"/>
</dbReference>
<keyword evidence="3" id="KW-1185">Reference proteome</keyword>
<sequence>MKKKLIFAGAVVLMAAAAVTAYMANYRPDPFDLLNANIEALAQDESLDPGESNGKRECFNSITSDSAMQVRYCPTCEYVPGKPTWYAFRSEC</sequence>
<dbReference type="AlphaFoldDB" id="A0A4Y1X5L0"/>
<feature type="signal peptide" evidence="1">
    <location>
        <begin position="1"/>
        <end position="23"/>
    </location>
</feature>
<evidence type="ECO:0000256" key="1">
    <source>
        <dbReference type="SAM" id="SignalP"/>
    </source>
</evidence>
<proteinExistence type="predicted"/>
<feature type="chain" id="PRO_5021488784" description="NVEALA protein" evidence="1">
    <location>
        <begin position="24"/>
        <end position="92"/>
    </location>
</feature>
<dbReference type="GeneID" id="98674234"/>
<reference evidence="3" key="1">
    <citation type="submission" date="2019-06" db="EMBL/GenBank/DDBJ databases">
        <title>Alistipes onderdonkii subsp. vulgaris subsp. nov., Alistipes dispar sp. nov. and Alistipes communis sp. nov., isolated from human faeces, and creation of Alistipes onderdonkii subsp. onderdonkii subsp. nov.</title>
        <authorList>
            <person name="Sakamoto M."/>
            <person name="Ikeyama N."/>
            <person name="Ogata Y."/>
            <person name="Suda W."/>
            <person name="Iino T."/>
            <person name="Hattori M."/>
            <person name="Ohkuma M."/>
        </authorList>
    </citation>
    <scope>NUCLEOTIDE SEQUENCE [LARGE SCALE GENOMIC DNA]</scope>
    <source>
        <strain evidence="3">5CPEGH6</strain>
    </source>
</reference>
<gene>
    <name evidence="2" type="ORF">A5CPEGH6_22460</name>
</gene>
<evidence type="ECO:0000313" key="2">
    <source>
        <dbReference type="EMBL" id="BBL07608.1"/>
    </source>
</evidence>
<name>A0A4Y1X5L0_9BACT</name>
<keyword evidence="1" id="KW-0732">Signal</keyword>
<evidence type="ECO:0000313" key="3">
    <source>
        <dbReference type="Proteomes" id="UP000319374"/>
    </source>
</evidence>
<accession>A0A4Y1X5L0</accession>
<evidence type="ECO:0008006" key="4">
    <source>
        <dbReference type="Google" id="ProtNLM"/>
    </source>
</evidence>